<dbReference type="InterPro" id="IPR036388">
    <property type="entry name" value="WH-like_DNA-bd_sf"/>
</dbReference>
<dbReference type="EMBL" id="PP034389">
    <property type="protein sequence ID" value="WRW34497.1"/>
    <property type="molecule type" value="Genomic_DNA"/>
</dbReference>
<dbReference type="GO" id="GO:0004519">
    <property type="term" value="F:endonuclease activity"/>
    <property type="evidence" value="ECO:0007669"/>
    <property type="project" value="UniProtKB-KW"/>
</dbReference>
<name>A0AAX4J6G6_9CAUD</name>
<dbReference type="SMART" id="SM00497">
    <property type="entry name" value="IENR1"/>
    <property type="match status" value="1"/>
</dbReference>
<feature type="domain" description="HNH nuclease" evidence="1">
    <location>
        <begin position="64"/>
        <end position="112"/>
    </location>
</feature>
<dbReference type="Gene3D" id="3.90.75.20">
    <property type="match status" value="1"/>
</dbReference>
<dbReference type="Proteomes" id="UP001432173">
    <property type="component" value="Segment"/>
</dbReference>
<keyword evidence="2" id="KW-0255">Endonuclease</keyword>
<protein>
    <submittedName>
        <fullName evidence="2">HNH endonuclease</fullName>
    </submittedName>
</protein>
<dbReference type="InterPro" id="IPR003615">
    <property type="entry name" value="HNH_nuc"/>
</dbReference>
<proteinExistence type="predicted"/>
<dbReference type="SUPFAM" id="SSF54060">
    <property type="entry name" value="His-Me finger endonucleases"/>
    <property type="match status" value="1"/>
</dbReference>
<dbReference type="Gene3D" id="1.10.10.10">
    <property type="entry name" value="Winged helix-like DNA-binding domain superfamily/Winged helix DNA-binding domain"/>
    <property type="match status" value="1"/>
</dbReference>
<gene>
    <name evidence="2" type="ORF">CF9_0043</name>
</gene>
<dbReference type="InterPro" id="IPR010896">
    <property type="entry name" value="NUMOD1"/>
</dbReference>
<evidence type="ECO:0000313" key="3">
    <source>
        <dbReference type="Proteomes" id="UP001432173"/>
    </source>
</evidence>
<accession>A0AAX4J6G6</accession>
<dbReference type="SMART" id="SM00507">
    <property type="entry name" value="HNHc"/>
    <property type="match status" value="1"/>
</dbReference>
<sequence>MILLNELLNNDYFKGYGMTNDGEIFSFKCQKSDGKSFYYYISETPQYKLKTKYDERGYITVKIKQRTLFIHRLVAIAFIPNTDNKPQVNHINGIKDDNRIENLEWVTNRENREHAIKNNLLDNIPYGVGQYDLEGNLINVFDTCKEALEHLNIKGSSGNIGRCIKGKRKTAYGYIWKSI</sequence>
<evidence type="ECO:0000313" key="2">
    <source>
        <dbReference type="EMBL" id="WRW34497.1"/>
    </source>
</evidence>
<dbReference type="InterPro" id="IPR044925">
    <property type="entry name" value="His-Me_finger_sf"/>
</dbReference>
<dbReference type="Pfam" id="PF07453">
    <property type="entry name" value="NUMOD1"/>
    <property type="match status" value="1"/>
</dbReference>
<reference evidence="2" key="1">
    <citation type="submission" date="2023-12" db="EMBL/GenBank/DDBJ databases">
        <title>Isolation and Characterisation of Novel Lytic Bacteriophages for therapeutic applications in Prosthetic Joint Infections.</title>
        <authorList>
            <person name="Burton N."/>
            <person name="Melo L.D.R."/>
            <person name="Pearce B."/>
            <person name="Tadesse M.D."/>
            <person name="Vryonis E."/>
            <person name="Sagona A."/>
        </authorList>
    </citation>
    <scope>NUCLEOTIDE SEQUENCE</scope>
</reference>
<organism evidence="2 3">
    <name type="scientific">Staphylococcus phage CF9</name>
    <dbReference type="NCBI Taxonomy" id="3113741"/>
    <lineage>
        <taxon>Viruses</taxon>
        <taxon>Duplodnaviria</taxon>
        <taxon>Heunggongvirae</taxon>
        <taxon>Uroviricota</taxon>
        <taxon>Caudoviricetes</taxon>
        <taxon>Sextaecvirus</taxon>
    </lineage>
</organism>
<dbReference type="Pfam" id="PF13392">
    <property type="entry name" value="HNH_3"/>
    <property type="match status" value="1"/>
</dbReference>
<keyword evidence="2" id="KW-0540">Nuclease</keyword>
<dbReference type="InterPro" id="IPR003647">
    <property type="entry name" value="Intron_nuc_1_rpt"/>
</dbReference>
<keyword evidence="2" id="KW-0378">Hydrolase</keyword>
<evidence type="ECO:0000259" key="1">
    <source>
        <dbReference type="SMART" id="SM00507"/>
    </source>
</evidence>